<dbReference type="Pfam" id="PF20563">
    <property type="entry name" value="DUF6773"/>
    <property type="match status" value="1"/>
</dbReference>
<feature type="transmembrane region" description="Helical" evidence="1">
    <location>
        <begin position="119"/>
        <end position="140"/>
    </location>
</feature>
<evidence type="ECO:0000313" key="2">
    <source>
        <dbReference type="EMBL" id="TGE36204.1"/>
    </source>
</evidence>
<evidence type="ECO:0008006" key="4">
    <source>
        <dbReference type="Google" id="ProtNLM"/>
    </source>
</evidence>
<reference evidence="2 3" key="1">
    <citation type="submission" date="2019-03" db="EMBL/GenBank/DDBJ databases">
        <title>Draft Genome Sequence of Desulfosporosinus fructosivorans Strain 63.6F, Isolated from Marine Sediment in the Baltic Sea.</title>
        <authorList>
            <person name="Hausmann B."/>
            <person name="Vandieken V."/>
            <person name="Pjevac P."/>
            <person name="Schreck K."/>
            <person name="Herbold C.W."/>
            <person name="Loy A."/>
        </authorList>
    </citation>
    <scope>NUCLEOTIDE SEQUENCE [LARGE SCALE GENOMIC DNA]</scope>
    <source>
        <strain evidence="2 3">63.6F</strain>
    </source>
</reference>
<feature type="transmembrane region" description="Helical" evidence="1">
    <location>
        <begin position="21"/>
        <end position="39"/>
    </location>
</feature>
<dbReference type="OrthoDB" id="1798392at2"/>
<keyword evidence="1" id="KW-0812">Transmembrane</keyword>
<keyword evidence="1" id="KW-1133">Transmembrane helix</keyword>
<evidence type="ECO:0000256" key="1">
    <source>
        <dbReference type="SAM" id="Phobius"/>
    </source>
</evidence>
<accession>A0A4Z0R0K8</accession>
<feature type="transmembrane region" description="Helical" evidence="1">
    <location>
        <begin position="86"/>
        <end position="107"/>
    </location>
</feature>
<gene>
    <name evidence="2" type="ORF">E4K67_22005</name>
</gene>
<keyword evidence="1" id="KW-0472">Membrane</keyword>
<proteinExistence type="predicted"/>
<organism evidence="2 3">
    <name type="scientific">Desulfosporosinus fructosivorans</name>
    <dbReference type="NCBI Taxonomy" id="2018669"/>
    <lineage>
        <taxon>Bacteria</taxon>
        <taxon>Bacillati</taxon>
        <taxon>Bacillota</taxon>
        <taxon>Clostridia</taxon>
        <taxon>Eubacteriales</taxon>
        <taxon>Desulfitobacteriaceae</taxon>
        <taxon>Desulfosporosinus</taxon>
    </lineage>
</organism>
<feature type="transmembrane region" description="Helical" evidence="1">
    <location>
        <begin position="45"/>
        <end position="65"/>
    </location>
</feature>
<dbReference type="EMBL" id="SPQQ01000009">
    <property type="protein sequence ID" value="TGE36204.1"/>
    <property type="molecule type" value="Genomic_DNA"/>
</dbReference>
<name>A0A4Z0R0K8_9FIRM</name>
<evidence type="ECO:0000313" key="3">
    <source>
        <dbReference type="Proteomes" id="UP000298460"/>
    </source>
</evidence>
<dbReference type="Proteomes" id="UP000298460">
    <property type="component" value="Unassembled WGS sequence"/>
</dbReference>
<dbReference type="AlphaFoldDB" id="A0A4Z0R0K8"/>
<keyword evidence="3" id="KW-1185">Reference proteome</keyword>
<comment type="caution">
    <text evidence="2">The sequence shown here is derived from an EMBL/GenBank/DDBJ whole genome shotgun (WGS) entry which is preliminary data.</text>
</comment>
<dbReference type="InterPro" id="IPR046664">
    <property type="entry name" value="DUF6773"/>
</dbReference>
<protein>
    <recommendedName>
        <fullName evidence="4">DUF3278 domain-containing protein</fullName>
    </recommendedName>
</protein>
<dbReference type="RefSeq" id="WP_135550666.1">
    <property type="nucleotide sequence ID" value="NZ_SPQQ01000009.1"/>
</dbReference>
<sequence>MRTNELDEMQLQNRNKIGNQAFMVLFYLLMIDIGLYGFGFRWLQYPVNVFVIMIVCMTYYLICIIRNSSYVGPQQTSKRMTRKARYLYGASGFVAAVTAFILQKYFVNAPATNGNDKGAMILFVFSIVMLIIVAGVKIIANRQNKNDDNNL</sequence>